<feature type="transmembrane region" description="Helical" evidence="1">
    <location>
        <begin position="6"/>
        <end position="27"/>
    </location>
</feature>
<protein>
    <recommendedName>
        <fullName evidence="4">EpsG family protein</fullName>
    </recommendedName>
</protein>
<feature type="transmembrane region" description="Helical" evidence="1">
    <location>
        <begin position="126"/>
        <end position="148"/>
    </location>
</feature>
<feature type="transmembrane region" description="Helical" evidence="1">
    <location>
        <begin position="283"/>
        <end position="300"/>
    </location>
</feature>
<feature type="transmembrane region" description="Helical" evidence="1">
    <location>
        <begin position="255"/>
        <end position="271"/>
    </location>
</feature>
<feature type="transmembrane region" description="Helical" evidence="1">
    <location>
        <begin position="168"/>
        <end position="194"/>
    </location>
</feature>
<dbReference type="InterPro" id="IPR049458">
    <property type="entry name" value="EpsG-like"/>
</dbReference>
<dbReference type="Proteomes" id="UP000541425">
    <property type="component" value="Unassembled WGS sequence"/>
</dbReference>
<dbReference type="AlphaFoldDB" id="A0A7W5YGB2"/>
<feature type="transmembrane region" description="Helical" evidence="1">
    <location>
        <begin position="39"/>
        <end position="57"/>
    </location>
</feature>
<evidence type="ECO:0008006" key="4">
    <source>
        <dbReference type="Google" id="ProtNLM"/>
    </source>
</evidence>
<dbReference type="RefSeq" id="WP_183696695.1">
    <property type="nucleotide sequence ID" value="NZ_JACICA010000006.1"/>
</dbReference>
<reference evidence="2 3" key="1">
    <citation type="submission" date="2020-08" db="EMBL/GenBank/DDBJ databases">
        <title>Genomic Encyclopedia of Type Strains, Phase IV (KMG-IV): sequencing the most valuable type-strain genomes for metagenomic binning, comparative biology and taxonomic classification.</title>
        <authorList>
            <person name="Goeker M."/>
        </authorList>
    </citation>
    <scope>NUCLEOTIDE SEQUENCE [LARGE SCALE GENOMIC DNA]</scope>
    <source>
        <strain evidence="2 3">DSM 22548</strain>
    </source>
</reference>
<feature type="transmembrane region" description="Helical" evidence="1">
    <location>
        <begin position="335"/>
        <end position="351"/>
    </location>
</feature>
<evidence type="ECO:0000313" key="2">
    <source>
        <dbReference type="EMBL" id="MBB3702926.1"/>
    </source>
</evidence>
<accession>A0A7W5YGB2</accession>
<keyword evidence="1" id="KW-0812">Transmembrane</keyword>
<comment type="caution">
    <text evidence="2">The sequence shown here is derived from an EMBL/GenBank/DDBJ whole genome shotgun (WGS) entry which is preliminary data.</text>
</comment>
<feature type="transmembrane region" description="Helical" evidence="1">
    <location>
        <begin position="201"/>
        <end position="220"/>
    </location>
</feature>
<sequence>MKEALLLYINAFTYCSFLLALCYTLYIANKDKLQKDNQIPVLFIFAILVFYIGTFPYKGLGGDRELYAQGFLQATEWKANRDVLFMAYNYFCRKIMGLDLWLSLTGFLYVLGIYQLSRKKCKVESTALFVGYITFLFFSAYAVNTMRAGLAASLLLYALVWRDSNKPIYFSLLFCATQIHSSMWLPVLALVLSLYYKNTKVYFYFWLLCIPLSYFAGSYFQQLAQPLVTDFTQLNIKGYLIEKDKMYKSGFRFDFIIYSLIPALLAYYYIYKKKVKDSFYTNIINTYLIANGIWILVIRANFSDRFGYLSWIFIPLLLLYPVLNYKLWPKQQQKIGGIILLQALFTFFINIR</sequence>
<dbReference type="EMBL" id="JACICA010000006">
    <property type="protein sequence ID" value="MBB3702926.1"/>
    <property type="molecule type" value="Genomic_DNA"/>
</dbReference>
<keyword evidence="1" id="KW-0472">Membrane</keyword>
<feature type="transmembrane region" description="Helical" evidence="1">
    <location>
        <begin position="306"/>
        <end position="323"/>
    </location>
</feature>
<evidence type="ECO:0000256" key="1">
    <source>
        <dbReference type="SAM" id="Phobius"/>
    </source>
</evidence>
<evidence type="ECO:0000313" key="3">
    <source>
        <dbReference type="Proteomes" id="UP000541425"/>
    </source>
</evidence>
<keyword evidence="1" id="KW-1133">Transmembrane helix</keyword>
<name>A0A7W5YGB2_9BACT</name>
<proteinExistence type="predicted"/>
<feature type="transmembrane region" description="Helical" evidence="1">
    <location>
        <begin position="95"/>
        <end position="114"/>
    </location>
</feature>
<gene>
    <name evidence="2" type="ORF">FHS60_001399</name>
</gene>
<dbReference type="Pfam" id="PF14897">
    <property type="entry name" value="EpsG"/>
    <property type="match status" value="1"/>
</dbReference>
<organism evidence="2 3">
    <name type="scientific">Alloprevotella rava</name>
    <dbReference type="NCBI Taxonomy" id="671218"/>
    <lineage>
        <taxon>Bacteria</taxon>
        <taxon>Pseudomonadati</taxon>
        <taxon>Bacteroidota</taxon>
        <taxon>Bacteroidia</taxon>
        <taxon>Bacteroidales</taxon>
        <taxon>Prevotellaceae</taxon>
        <taxon>Alloprevotella</taxon>
    </lineage>
</organism>